<proteinExistence type="predicted"/>
<keyword evidence="1" id="KW-0479">Metal-binding</keyword>
<keyword evidence="7" id="KW-1185">Reference proteome</keyword>
<evidence type="ECO:0000256" key="3">
    <source>
        <dbReference type="ARBA" id="ARBA00022833"/>
    </source>
</evidence>
<organism evidence="6 7">
    <name type="scientific">Periophthalmus magnuspinnatus</name>
    <dbReference type="NCBI Taxonomy" id="409849"/>
    <lineage>
        <taxon>Eukaryota</taxon>
        <taxon>Metazoa</taxon>
        <taxon>Chordata</taxon>
        <taxon>Craniata</taxon>
        <taxon>Vertebrata</taxon>
        <taxon>Euteleostomi</taxon>
        <taxon>Actinopterygii</taxon>
        <taxon>Neopterygii</taxon>
        <taxon>Teleostei</taxon>
        <taxon>Neoteleostei</taxon>
        <taxon>Acanthomorphata</taxon>
        <taxon>Gobiaria</taxon>
        <taxon>Gobiiformes</taxon>
        <taxon>Gobioidei</taxon>
        <taxon>Gobiidae</taxon>
        <taxon>Oxudercinae</taxon>
        <taxon>Periophthalmus</taxon>
    </lineage>
</organism>
<evidence type="ECO:0000256" key="4">
    <source>
        <dbReference type="ARBA" id="ARBA00023125"/>
    </source>
</evidence>
<evidence type="ECO:0000256" key="2">
    <source>
        <dbReference type="ARBA" id="ARBA00022771"/>
    </source>
</evidence>
<dbReference type="InterPro" id="IPR006612">
    <property type="entry name" value="THAP_Znf"/>
</dbReference>
<name>A0A3B4B621_9GOBI</name>
<dbReference type="Ensembl" id="ENSPMGT00000025571.1">
    <property type="protein sequence ID" value="ENSPMGP00000024004.1"/>
    <property type="gene ID" value="ENSPMGG00000019409.1"/>
</dbReference>
<reference evidence="6" key="1">
    <citation type="submission" date="2025-08" db="UniProtKB">
        <authorList>
            <consortium name="Ensembl"/>
        </authorList>
    </citation>
    <scope>IDENTIFICATION</scope>
</reference>
<keyword evidence="3" id="KW-0862">Zinc</keyword>
<protein>
    <recommendedName>
        <fullName evidence="5">THAP-type domain-containing protein</fullName>
    </recommendedName>
</protein>
<reference evidence="6" key="2">
    <citation type="submission" date="2025-09" db="UniProtKB">
        <authorList>
            <consortium name="Ensembl"/>
        </authorList>
    </citation>
    <scope>IDENTIFICATION</scope>
</reference>
<dbReference type="Proteomes" id="UP000261520">
    <property type="component" value="Unplaced"/>
</dbReference>
<evidence type="ECO:0000259" key="5">
    <source>
        <dbReference type="Pfam" id="PF05485"/>
    </source>
</evidence>
<evidence type="ECO:0000256" key="1">
    <source>
        <dbReference type="ARBA" id="ARBA00022723"/>
    </source>
</evidence>
<dbReference type="GO" id="GO:0008270">
    <property type="term" value="F:zinc ion binding"/>
    <property type="evidence" value="ECO:0007669"/>
    <property type="project" value="UniProtKB-KW"/>
</dbReference>
<keyword evidence="2" id="KW-0863">Zinc-finger</keyword>
<feature type="domain" description="THAP-type" evidence="5">
    <location>
        <begin position="15"/>
        <end position="64"/>
    </location>
</feature>
<sequence>MKIECLNISMETSRCPRFTRKSYKSGLFFIPKDPIHCQKWINAIKRDHGTPTIHSRLSSEHFKQLNLVLICATSCAQQVAVSI</sequence>
<evidence type="ECO:0000313" key="6">
    <source>
        <dbReference type="Ensembl" id="ENSPMGP00000024004.1"/>
    </source>
</evidence>
<evidence type="ECO:0000313" key="7">
    <source>
        <dbReference type="Proteomes" id="UP000261520"/>
    </source>
</evidence>
<dbReference type="GO" id="GO:0003677">
    <property type="term" value="F:DNA binding"/>
    <property type="evidence" value="ECO:0007669"/>
    <property type="project" value="UniProtKB-KW"/>
</dbReference>
<dbReference type="SUPFAM" id="SSF57716">
    <property type="entry name" value="Glucocorticoid receptor-like (DNA-binding domain)"/>
    <property type="match status" value="1"/>
</dbReference>
<accession>A0A3B4B621</accession>
<keyword evidence="4" id="KW-0238">DNA-binding</keyword>
<dbReference type="Pfam" id="PF05485">
    <property type="entry name" value="THAP"/>
    <property type="match status" value="1"/>
</dbReference>
<dbReference type="AlphaFoldDB" id="A0A3B4B621"/>